<protein>
    <submittedName>
        <fullName evidence="1">Uncharacterized protein</fullName>
    </submittedName>
</protein>
<dbReference type="Proteomes" id="UP000466785">
    <property type="component" value="Chromosome"/>
</dbReference>
<reference evidence="1 2" key="1">
    <citation type="journal article" date="2019" name="Emerg. Microbes Infect.">
        <title>Comprehensive subspecies identification of 175 nontuberculous mycobacteria species based on 7547 genomic profiles.</title>
        <authorList>
            <person name="Matsumoto Y."/>
            <person name="Kinjo T."/>
            <person name="Motooka D."/>
            <person name="Nabeya D."/>
            <person name="Jung N."/>
            <person name="Uechi K."/>
            <person name="Horii T."/>
            <person name="Iida T."/>
            <person name="Fujita J."/>
            <person name="Nakamura S."/>
        </authorList>
    </citation>
    <scope>NUCLEOTIDE SEQUENCE [LARGE SCALE GENOMIC DNA]</scope>
    <source>
        <strain evidence="1 2">JCM 12603</strain>
    </source>
</reference>
<organism evidence="1 2">
    <name type="scientific">Mycolicibacterium poriferae</name>
    <dbReference type="NCBI Taxonomy" id="39694"/>
    <lineage>
        <taxon>Bacteria</taxon>
        <taxon>Bacillati</taxon>
        <taxon>Actinomycetota</taxon>
        <taxon>Actinomycetes</taxon>
        <taxon>Mycobacteriales</taxon>
        <taxon>Mycobacteriaceae</taxon>
        <taxon>Mycolicibacterium</taxon>
    </lineage>
</organism>
<keyword evidence="2" id="KW-1185">Reference proteome</keyword>
<proteinExistence type="predicted"/>
<dbReference type="KEGG" id="mpof:MPOR_35630"/>
<dbReference type="AlphaFoldDB" id="A0A6N4VFX6"/>
<evidence type="ECO:0000313" key="2">
    <source>
        <dbReference type="Proteomes" id="UP000466785"/>
    </source>
</evidence>
<evidence type="ECO:0000313" key="1">
    <source>
        <dbReference type="EMBL" id="BBX52537.1"/>
    </source>
</evidence>
<accession>A0A6N4VFX6</accession>
<name>A0A6N4VFX6_9MYCO</name>
<sequence length="75" mass="8198">MHCPQRGALGADVTPAPDVVAVGSDGGHLTVFDMDLKPTHRLTQWAGVEVEAVLADSRELVNIMAHRRVPRFRLL</sequence>
<gene>
    <name evidence="1" type="ORF">MPOR_35630</name>
</gene>
<dbReference type="EMBL" id="AP022570">
    <property type="protein sequence ID" value="BBX52537.1"/>
    <property type="molecule type" value="Genomic_DNA"/>
</dbReference>